<name>A0A1V3J812_9PAST</name>
<dbReference type="EMBL" id="MLHN01000005">
    <property type="protein sequence ID" value="OOF51431.1"/>
    <property type="molecule type" value="Genomic_DNA"/>
</dbReference>
<dbReference type="RefSeq" id="WP_077541474.1">
    <property type="nucleotide sequence ID" value="NZ_MLHN01000005.1"/>
</dbReference>
<evidence type="ECO:0000313" key="1">
    <source>
        <dbReference type="EMBL" id="OOF51431.1"/>
    </source>
</evidence>
<dbReference type="STRING" id="1908264.BKK54_03200"/>
<gene>
    <name evidence="1" type="ORF">BKK54_03200</name>
</gene>
<protein>
    <submittedName>
        <fullName evidence="1">Uncharacterized protein</fullName>
    </submittedName>
</protein>
<proteinExistence type="predicted"/>
<organism evidence="1 2">
    <name type="scientific">Rodentibacter genomosp. 1</name>
    <dbReference type="NCBI Taxonomy" id="1908264"/>
    <lineage>
        <taxon>Bacteria</taxon>
        <taxon>Pseudomonadati</taxon>
        <taxon>Pseudomonadota</taxon>
        <taxon>Gammaproteobacteria</taxon>
        <taxon>Pasteurellales</taxon>
        <taxon>Pasteurellaceae</taxon>
        <taxon>Rodentibacter</taxon>
    </lineage>
</organism>
<dbReference type="AlphaFoldDB" id="A0A1V3J812"/>
<sequence length="91" mass="10424">MSKQQKNLNLTAHSIKDTDLWAYAMLVKLVKEQEQFIKQVSPALELLGSSLSISIEPDQTRSVLRIAETLLLEHFQCIQDPEIKSLIKELF</sequence>
<accession>A0A1V3J812</accession>
<comment type="caution">
    <text evidence="1">The sequence shown here is derived from an EMBL/GenBank/DDBJ whole genome shotgun (WGS) entry which is preliminary data.</text>
</comment>
<reference evidence="1 2" key="1">
    <citation type="submission" date="2016-10" db="EMBL/GenBank/DDBJ databases">
        <title>Rodentibacter gen. nov. and new species.</title>
        <authorList>
            <person name="Christensen H."/>
        </authorList>
    </citation>
    <scope>NUCLEOTIDE SEQUENCE [LARGE SCALE GENOMIC DNA]</scope>
    <source>
        <strain evidence="2">ppn416</strain>
    </source>
</reference>
<evidence type="ECO:0000313" key="2">
    <source>
        <dbReference type="Proteomes" id="UP000188481"/>
    </source>
</evidence>
<dbReference type="Proteomes" id="UP000188481">
    <property type="component" value="Unassembled WGS sequence"/>
</dbReference>
<keyword evidence="2" id="KW-1185">Reference proteome</keyword>